<keyword evidence="2" id="KW-1185">Reference proteome</keyword>
<dbReference type="EMBL" id="JBBYHT010000002">
    <property type="protein sequence ID" value="MEL1247381.1"/>
    <property type="molecule type" value="Genomic_DNA"/>
</dbReference>
<evidence type="ECO:0000313" key="1">
    <source>
        <dbReference type="EMBL" id="MEL1247381.1"/>
    </source>
</evidence>
<gene>
    <name evidence="1" type="ORF">AAEO58_04930</name>
</gene>
<proteinExistence type="predicted"/>
<dbReference type="Proteomes" id="UP001393056">
    <property type="component" value="Unassembled WGS sequence"/>
</dbReference>
<organism evidence="1 2">
    <name type="scientific">Flavobacterium helocola</name>
    <dbReference type="NCBI Taxonomy" id="3139139"/>
    <lineage>
        <taxon>Bacteria</taxon>
        <taxon>Pseudomonadati</taxon>
        <taxon>Bacteroidota</taxon>
        <taxon>Flavobacteriia</taxon>
        <taxon>Flavobacteriales</taxon>
        <taxon>Flavobacteriaceae</taxon>
        <taxon>Flavobacterium</taxon>
    </lineage>
</organism>
<name>A0ABU9I4P8_9FLAO</name>
<reference evidence="1 2" key="1">
    <citation type="submission" date="2024-04" db="EMBL/GenBank/DDBJ databases">
        <title>Flavobacterium sp. DGU41 16S ribosomal RNA gene Genome sequencing and assembly.</title>
        <authorList>
            <person name="Park S."/>
        </authorList>
    </citation>
    <scope>NUCLEOTIDE SEQUENCE [LARGE SCALE GENOMIC DNA]</scope>
    <source>
        <strain evidence="1 2">DGU41</strain>
    </source>
</reference>
<dbReference type="RefSeq" id="WP_341682409.1">
    <property type="nucleotide sequence ID" value="NZ_JBBYHT010000002.1"/>
</dbReference>
<protein>
    <submittedName>
        <fullName evidence="1">Uncharacterized protein</fullName>
    </submittedName>
</protein>
<accession>A0ABU9I4P8</accession>
<comment type="caution">
    <text evidence="1">The sequence shown here is derived from an EMBL/GenBank/DDBJ whole genome shotgun (WGS) entry which is preliminary data.</text>
</comment>
<sequence>MKEKDIKEISFVYDDKVENIFTDLVQLNVNHETVKIKLAVKDTHEATAQVSHVMIMTMPHFLRFAKICHDASEKLISDLNSLKD</sequence>
<evidence type="ECO:0000313" key="2">
    <source>
        <dbReference type="Proteomes" id="UP001393056"/>
    </source>
</evidence>